<name>A0A0H2VH53_STAES</name>
<keyword evidence="7 14" id="KW-0479">Metal-binding</keyword>
<dbReference type="KEGG" id="sep:SE_1441"/>
<dbReference type="InterPro" id="IPR050765">
    <property type="entry name" value="Riboflavin_Biosynth_HTPR"/>
</dbReference>
<evidence type="ECO:0000256" key="10">
    <source>
        <dbReference type="ARBA" id="ARBA00023002"/>
    </source>
</evidence>
<evidence type="ECO:0000256" key="11">
    <source>
        <dbReference type="ARBA" id="ARBA00023268"/>
    </source>
</evidence>
<keyword evidence="9 14" id="KW-0521">NADP</keyword>
<dbReference type="EC" id="3.5.4.26" evidence="14"/>
<evidence type="ECO:0000256" key="4">
    <source>
        <dbReference type="ARBA" id="ARBA00005259"/>
    </source>
</evidence>
<comment type="similarity">
    <text evidence="4 14">In the N-terminal section; belongs to the cytidine and deoxycytidylate deaminase family.</text>
</comment>
<gene>
    <name evidence="19" type="ordered locus">SE_1441</name>
</gene>
<feature type="binding site" evidence="16">
    <location>
        <position position="179"/>
    </location>
    <ligand>
        <name>substrate</name>
    </ligand>
</feature>
<comment type="cofactor">
    <cofactor evidence="14 17">
        <name>Zn(2+)</name>
        <dbReference type="ChEBI" id="CHEBI:29105"/>
    </cofactor>
    <text evidence="14 17">Binds 1 zinc ion.</text>
</comment>
<dbReference type="UniPathway" id="UPA00275">
    <property type="reaction ID" value="UER00401"/>
</dbReference>
<evidence type="ECO:0000256" key="3">
    <source>
        <dbReference type="ARBA" id="ARBA00004910"/>
    </source>
</evidence>
<evidence type="ECO:0000256" key="7">
    <source>
        <dbReference type="ARBA" id="ARBA00022723"/>
    </source>
</evidence>
<dbReference type="SUPFAM" id="SSF53597">
    <property type="entry name" value="Dihydrofolate reductase-like"/>
    <property type="match status" value="1"/>
</dbReference>
<feature type="binding site" evidence="17">
    <location>
        <position position="82"/>
    </location>
    <ligand>
        <name>Zn(2+)</name>
        <dbReference type="ChEBI" id="CHEBI:29105"/>
        <note>catalytic</note>
    </ligand>
</feature>
<keyword evidence="11" id="KW-0511">Multifunctional enzyme</keyword>
<feature type="binding site" evidence="17">
    <location>
        <position position="73"/>
    </location>
    <ligand>
        <name>Zn(2+)</name>
        <dbReference type="ChEBI" id="CHEBI:29105"/>
        <note>catalytic</note>
    </ligand>
</feature>
<evidence type="ECO:0000313" key="19">
    <source>
        <dbReference type="EMBL" id="AAO05040.1"/>
    </source>
</evidence>
<dbReference type="GO" id="GO:0008835">
    <property type="term" value="F:diaminohydroxyphosphoribosylaminopyrimidine deaminase activity"/>
    <property type="evidence" value="ECO:0007669"/>
    <property type="project" value="UniProtKB-EC"/>
</dbReference>
<evidence type="ECO:0000256" key="5">
    <source>
        <dbReference type="ARBA" id="ARBA00007417"/>
    </source>
</evidence>
<organism evidence="19 20">
    <name type="scientific">Staphylococcus epidermidis (strain ATCC 12228 / FDA PCI 1200)</name>
    <dbReference type="NCBI Taxonomy" id="176280"/>
    <lineage>
        <taxon>Bacteria</taxon>
        <taxon>Bacillati</taxon>
        <taxon>Bacillota</taxon>
        <taxon>Bacilli</taxon>
        <taxon>Bacillales</taxon>
        <taxon>Staphylococcaceae</taxon>
        <taxon>Staphylococcus</taxon>
    </lineage>
</organism>
<evidence type="ECO:0000256" key="13">
    <source>
        <dbReference type="ARBA" id="ARBA00049886"/>
    </source>
</evidence>
<dbReference type="PATRIC" id="fig|176280.10.peg.1407"/>
<dbReference type="AlphaFoldDB" id="A0A0H2VH53"/>
<evidence type="ECO:0000256" key="2">
    <source>
        <dbReference type="ARBA" id="ARBA00004882"/>
    </source>
</evidence>
<protein>
    <recommendedName>
        <fullName evidence="14">Riboflavin biosynthesis protein RibD</fullName>
    </recommendedName>
    <domain>
        <recommendedName>
            <fullName evidence="14">Diaminohydroxyphosphoribosylaminopyrimidine deaminase</fullName>
            <shortName evidence="14">DRAP deaminase</shortName>
            <ecNumber evidence="14">3.5.4.26</ecNumber>
        </recommendedName>
        <alternativeName>
            <fullName evidence="14">Riboflavin-specific deaminase</fullName>
        </alternativeName>
    </domain>
    <domain>
        <recommendedName>
            <fullName evidence="14">5-amino-6-(5-phosphoribosylamino)uracil reductase</fullName>
            <ecNumber evidence="14">1.1.1.193</ecNumber>
        </recommendedName>
        <alternativeName>
            <fullName evidence="14">HTP reductase</fullName>
        </alternativeName>
    </domain>
</protein>
<evidence type="ECO:0000313" key="20">
    <source>
        <dbReference type="Proteomes" id="UP000001411"/>
    </source>
</evidence>
<dbReference type="OrthoDB" id="9800865at2"/>
<dbReference type="Pfam" id="PF00383">
    <property type="entry name" value="dCMP_cyt_deam_1"/>
    <property type="match status" value="1"/>
</dbReference>
<comment type="pathway">
    <text evidence="2 14">Cofactor biosynthesis; riboflavin biosynthesis; 5-amino-6-(D-ribitylamino)uracil from GTP: step 2/4.</text>
</comment>
<dbReference type="PANTHER" id="PTHR38011">
    <property type="entry name" value="DIHYDROFOLATE REDUCTASE FAMILY PROTEIN (AFU_ORTHOLOGUE AFUA_8G06820)"/>
    <property type="match status" value="1"/>
</dbReference>
<feature type="binding site" evidence="16">
    <location>
        <position position="163"/>
    </location>
    <ligand>
        <name>substrate</name>
    </ligand>
</feature>
<evidence type="ECO:0000256" key="16">
    <source>
        <dbReference type="PIRSR" id="PIRSR006769-2"/>
    </source>
</evidence>
<keyword evidence="10 14" id="KW-0560">Oxidoreductase</keyword>
<feature type="binding site" evidence="16">
    <location>
        <position position="195"/>
    </location>
    <ligand>
        <name>NADP(+)</name>
        <dbReference type="ChEBI" id="CHEBI:58349"/>
    </ligand>
</feature>
<dbReference type="GO" id="GO:0009231">
    <property type="term" value="P:riboflavin biosynthetic process"/>
    <property type="evidence" value="ECO:0007669"/>
    <property type="project" value="UniProtKB-UniPathway"/>
</dbReference>
<proteinExistence type="inferred from homology"/>
<evidence type="ECO:0000256" key="15">
    <source>
        <dbReference type="PIRSR" id="PIRSR006769-1"/>
    </source>
</evidence>
<dbReference type="SUPFAM" id="SSF53927">
    <property type="entry name" value="Cytidine deaminase-like"/>
    <property type="match status" value="1"/>
</dbReference>
<dbReference type="Proteomes" id="UP000001411">
    <property type="component" value="Chromosome"/>
</dbReference>
<evidence type="ECO:0000256" key="9">
    <source>
        <dbReference type="ARBA" id="ARBA00022857"/>
    </source>
</evidence>
<dbReference type="eggNOG" id="COG0117">
    <property type="taxonomic scope" value="Bacteria"/>
</dbReference>
<keyword evidence="6 14" id="KW-0686">Riboflavin biosynthesis</keyword>
<dbReference type="NCBIfam" id="TIGR00326">
    <property type="entry name" value="eubact_ribD"/>
    <property type="match status" value="1"/>
</dbReference>
<reference evidence="19 20" key="1">
    <citation type="journal article" date="2003" name="Mol. Microbiol.">
        <title>Genome-based analysis of virulence genes in a non-biofilm-forming Staphylococcus epidermidis strain (ATCC 12228).</title>
        <authorList>
            <person name="Zhang Y.Q."/>
            <person name="Ren S.X."/>
            <person name="Li H.L."/>
            <person name="Wang Y.X."/>
            <person name="Fu G."/>
            <person name="Yang J."/>
            <person name="Qin Z.Q."/>
            <person name="Miao Y.G."/>
            <person name="Wang W.Y."/>
            <person name="Chen R.S."/>
            <person name="Shen Y."/>
            <person name="Chen Z."/>
            <person name="Yuan Z.H."/>
            <person name="Zhao G.P."/>
            <person name="Qu D."/>
            <person name="Danchin A."/>
            <person name="Wen Y.M."/>
        </authorList>
    </citation>
    <scope>NUCLEOTIDE SEQUENCE [LARGE SCALE GENOMIC DNA]</scope>
    <source>
        <strain evidence="20">ATCC 12228 / FDA PCI 1200</strain>
    </source>
</reference>
<dbReference type="Gene3D" id="3.40.140.10">
    <property type="entry name" value="Cytidine Deaminase, domain 2"/>
    <property type="match status" value="1"/>
</dbReference>
<evidence type="ECO:0000256" key="17">
    <source>
        <dbReference type="PIRSR" id="PIRSR006769-3"/>
    </source>
</evidence>
<dbReference type="InterPro" id="IPR016192">
    <property type="entry name" value="APOBEC/CMP_deaminase_Zn-bd"/>
</dbReference>
<dbReference type="InterPro" id="IPR024072">
    <property type="entry name" value="DHFR-like_dom_sf"/>
</dbReference>
<dbReference type="eggNOG" id="COG1985">
    <property type="taxonomic scope" value="Bacteria"/>
</dbReference>
<evidence type="ECO:0000256" key="1">
    <source>
        <dbReference type="ARBA" id="ARBA00002151"/>
    </source>
</evidence>
<feature type="active site" description="Proton donor" evidence="15">
    <location>
        <position position="50"/>
    </location>
</feature>
<dbReference type="EMBL" id="AE015929">
    <property type="protein sequence ID" value="AAO05040.1"/>
    <property type="molecule type" value="Genomic_DNA"/>
</dbReference>
<sequence>MSRFMDDAIQLAKMVNGQTGVNPPVGSVVVKNGRIVGLGAHLKKGDKHAEVQAIEMAGLNTQGATIYVSLEPCTHHGSTPPCVHKIIEAGISKVIYAVKDTTLVSKGDEILREAGIEVEFQYNENAAALYRDFFTAKRNEVPEVTVKVSSSLDGKQATDFNESKWITNKEVKEDVYQLRHEHDAVITGRRTIEADNPLYTTRVPDGKHPIRVILSKKGQLDFNQQIFKDTASEIWIYTENEKLKTNKSFIKIISISNCDTTTILQDLYQRGIGKLLVEAGPNITSQFLQSKHLNELILYIAPKLIGGSGKHQFYKTDEVIDLPEATQFEIVDSKLINQNLKLKLRKK</sequence>
<dbReference type="Pfam" id="PF01872">
    <property type="entry name" value="RibD_C"/>
    <property type="match status" value="1"/>
</dbReference>
<comment type="function">
    <text evidence="1 14">Converts 2,5-diamino-6-(ribosylamino)-4(3h)-pyrimidinone 5'-phosphate into 5-amino-6-(ribosylamino)-2,4(1h,3h)-pyrimidinedione 5'-phosphate.</text>
</comment>
<dbReference type="InterPro" id="IPR002125">
    <property type="entry name" value="CMP_dCMP_dom"/>
</dbReference>
<comment type="similarity">
    <text evidence="5 14">In the C-terminal section; belongs to the HTP reductase family.</text>
</comment>
<dbReference type="HOGENOM" id="CLU_036590_1_2_9"/>
<feature type="binding site" evidence="16">
    <location>
        <position position="165"/>
    </location>
    <ligand>
        <name>NADP(+)</name>
        <dbReference type="ChEBI" id="CHEBI:58349"/>
    </ligand>
</feature>
<comment type="catalytic activity">
    <reaction evidence="13 14">
        <text>2,5-diamino-6-hydroxy-4-(5-phosphoribosylamino)-pyrimidine + H2O + H(+) = 5-amino-6-(5-phospho-D-ribosylamino)uracil + NH4(+)</text>
        <dbReference type="Rhea" id="RHEA:21868"/>
        <dbReference type="ChEBI" id="CHEBI:15377"/>
        <dbReference type="ChEBI" id="CHEBI:15378"/>
        <dbReference type="ChEBI" id="CHEBI:28938"/>
        <dbReference type="ChEBI" id="CHEBI:58453"/>
        <dbReference type="ChEBI" id="CHEBI:58614"/>
        <dbReference type="EC" id="3.5.4.26"/>
    </reaction>
</comment>
<evidence type="ECO:0000256" key="6">
    <source>
        <dbReference type="ARBA" id="ARBA00022619"/>
    </source>
</evidence>
<dbReference type="PROSITE" id="PS51747">
    <property type="entry name" value="CYT_DCMP_DEAMINASES_2"/>
    <property type="match status" value="1"/>
</dbReference>
<evidence type="ECO:0000256" key="8">
    <source>
        <dbReference type="ARBA" id="ARBA00022833"/>
    </source>
</evidence>
<evidence type="ECO:0000256" key="12">
    <source>
        <dbReference type="ARBA" id="ARBA00049861"/>
    </source>
</evidence>
<dbReference type="PANTHER" id="PTHR38011:SF7">
    <property type="entry name" value="2,5-DIAMINO-6-RIBOSYLAMINO-4(3H)-PYRIMIDINONE 5'-PHOSPHATE REDUCTASE"/>
    <property type="match status" value="1"/>
</dbReference>
<keyword evidence="8 14" id="KW-0862">Zinc</keyword>
<feature type="binding site" evidence="16">
    <location>
        <position position="278"/>
    </location>
    <ligand>
        <name>substrate</name>
    </ligand>
</feature>
<dbReference type="CDD" id="cd01284">
    <property type="entry name" value="Riboflavin_deaminase-reductase"/>
    <property type="match status" value="1"/>
</dbReference>
<comment type="pathway">
    <text evidence="3 14">Cofactor biosynthesis; riboflavin biosynthesis; 5-amino-6-(D-ribitylamino)uracil from GTP: step 3/4.</text>
</comment>
<feature type="binding site" evidence="16">
    <location>
        <position position="202"/>
    </location>
    <ligand>
        <name>substrate</name>
    </ligand>
</feature>
<evidence type="ECO:0000256" key="14">
    <source>
        <dbReference type="PIRNR" id="PIRNR006769"/>
    </source>
</evidence>
<dbReference type="RefSeq" id="WP_002495598.1">
    <property type="nucleotide sequence ID" value="NC_004461.1"/>
</dbReference>
<feature type="domain" description="CMP/dCMP-type deaminase" evidence="18">
    <location>
        <begin position="1"/>
        <end position="118"/>
    </location>
</feature>
<dbReference type="InterPro" id="IPR002734">
    <property type="entry name" value="RibDG_C"/>
</dbReference>
<evidence type="ECO:0000259" key="18">
    <source>
        <dbReference type="PROSITE" id="PS51747"/>
    </source>
</evidence>
<dbReference type="InterPro" id="IPR004794">
    <property type="entry name" value="Eubact_RibD"/>
</dbReference>
<dbReference type="PIRSF" id="PIRSF006769">
    <property type="entry name" value="RibD"/>
    <property type="match status" value="1"/>
</dbReference>
<feature type="binding site" evidence="17">
    <location>
        <position position="48"/>
    </location>
    <ligand>
        <name>Zn(2+)</name>
        <dbReference type="ChEBI" id="CHEBI:29105"/>
        <note>catalytic</note>
    </ligand>
</feature>
<dbReference type="GeneID" id="50018449"/>
<dbReference type="InterPro" id="IPR016193">
    <property type="entry name" value="Cytidine_deaminase-like"/>
</dbReference>
<dbReference type="GO" id="GO:0008270">
    <property type="term" value="F:zinc ion binding"/>
    <property type="evidence" value="ECO:0007669"/>
    <property type="project" value="InterPro"/>
</dbReference>
<dbReference type="PROSITE" id="PS00903">
    <property type="entry name" value="CYT_DCMP_DEAMINASES_1"/>
    <property type="match status" value="1"/>
</dbReference>
<accession>A0A0H2VH53</accession>
<dbReference type="EC" id="1.1.1.193" evidence="14"/>
<comment type="catalytic activity">
    <reaction evidence="12 14">
        <text>5-amino-6-(5-phospho-D-ribitylamino)uracil + NADP(+) = 5-amino-6-(5-phospho-D-ribosylamino)uracil + NADPH + H(+)</text>
        <dbReference type="Rhea" id="RHEA:17845"/>
        <dbReference type="ChEBI" id="CHEBI:15378"/>
        <dbReference type="ChEBI" id="CHEBI:57783"/>
        <dbReference type="ChEBI" id="CHEBI:58349"/>
        <dbReference type="ChEBI" id="CHEBI:58421"/>
        <dbReference type="ChEBI" id="CHEBI:58453"/>
        <dbReference type="EC" id="1.1.1.193"/>
    </reaction>
</comment>
<dbReference type="GO" id="GO:0008703">
    <property type="term" value="F:5-amino-6-(5-phosphoribosylamino)uracil reductase activity"/>
    <property type="evidence" value="ECO:0007669"/>
    <property type="project" value="UniProtKB-EC"/>
</dbReference>
<dbReference type="Gene3D" id="3.40.430.10">
    <property type="entry name" value="Dihydrofolate Reductase, subunit A"/>
    <property type="match status" value="1"/>
</dbReference>
<keyword evidence="14" id="KW-0378">Hydrolase</keyword>
<feature type="binding site" evidence="16">
    <location>
        <position position="191"/>
    </location>
    <ligand>
        <name>NADP(+)</name>
        <dbReference type="ChEBI" id="CHEBI:58349"/>
    </ligand>
</feature>